<evidence type="ECO:0000256" key="12">
    <source>
        <dbReference type="HAMAP-Rule" id="MF_00365"/>
    </source>
</evidence>
<dbReference type="InterPro" id="IPR003395">
    <property type="entry name" value="RecF/RecN/SMC_N"/>
</dbReference>
<comment type="caution">
    <text evidence="15">The sequence shown here is derived from an EMBL/GenBank/DDBJ whole genome shotgun (WGS) entry which is preliminary data.</text>
</comment>
<dbReference type="GO" id="GO:0006260">
    <property type="term" value="P:DNA replication"/>
    <property type="evidence" value="ECO:0007669"/>
    <property type="project" value="UniProtKB-UniRule"/>
</dbReference>
<evidence type="ECO:0000256" key="2">
    <source>
        <dbReference type="ARBA" id="ARBA00008016"/>
    </source>
</evidence>
<dbReference type="HAMAP" id="MF_00365">
    <property type="entry name" value="RecF"/>
    <property type="match status" value="1"/>
</dbReference>
<dbReference type="SUPFAM" id="SSF52540">
    <property type="entry name" value="P-loop containing nucleoside triphosphate hydrolases"/>
    <property type="match status" value="1"/>
</dbReference>
<evidence type="ECO:0000259" key="14">
    <source>
        <dbReference type="Pfam" id="PF02463"/>
    </source>
</evidence>
<evidence type="ECO:0000256" key="9">
    <source>
        <dbReference type="ARBA" id="ARBA00023125"/>
    </source>
</evidence>
<dbReference type="GO" id="GO:0005524">
    <property type="term" value="F:ATP binding"/>
    <property type="evidence" value="ECO:0007669"/>
    <property type="project" value="UniProtKB-UniRule"/>
</dbReference>
<evidence type="ECO:0000256" key="4">
    <source>
        <dbReference type="ARBA" id="ARBA00022490"/>
    </source>
</evidence>
<name>A0A7W8D0P4_9FIRM</name>
<protein>
    <recommendedName>
        <fullName evidence="3 12">DNA replication and repair protein RecF</fullName>
    </recommendedName>
</protein>
<evidence type="ECO:0000256" key="6">
    <source>
        <dbReference type="ARBA" id="ARBA00022741"/>
    </source>
</evidence>
<dbReference type="GO" id="GO:0003697">
    <property type="term" value="F:single-stranded DNA binding"/>
    <property type="evidence" value="ECO:0007669"/>
    <property type="project" value="UniProtKB-UniRule"/>
</dbReference>
<keyword evidence="8 12" id="KW-0067">ATP-binding</keyword>
<evidence type="ECO:0000256" key="10">
    <source>
        <dbReference type="ARBA" id="ARBA00023204"/>
    </source>
</evidence>
<evidence type="ECO:0000256" key="3">
    <source>
        <dbReference type="ARBA" id="ARBA00020170"/>
    </source>
</evidence>
<keyword evidence="11 12" id="KW-0742">SOS response</keyword>
<dbReference type="AlphaFoldDB" id="A0A7W8D0P4"/>
<keyword evidence="10 12" id="KW-0234">DNA repair</keyword>
<comment type="subcellular location">
    <subcellularLocation>
        <location evidence="1 12 13">Cytoplasm</location>
    </subcellularLocation>
</comment>
<comment type="function">
    <text evidence="12 13">The RecF protein is involved in DNA metabolism; it is required for DNA replication and normal SOS inducibility. RecF binds preferentially to single-stranded, linear DNA. It also seems to bind ATP.</text>
</comment>
<keyword evidence="9 12" id="KW-0238">DNA-binding</keyword>
<dbReference type="Gene3D" id="3.40.50.300">
    <property type="entry name" value="P-loop containing nucleotide triphosphate hydrolases"/>
    <property type="match status" value="1"/>
</dbReference>
<evidence type="ECO:0000256" key="13">
    <source>
        <dbReference type="RuleBase" id="RU000578"/>
    </source>
</evidence>
<evidence type="ECO:0000256" key="7">
    <source>
        <dbReference type="ARBA" id="ARBA00022763"/>
    </source>
</evidence>
<keyword evidence="7 12" id="KW-0227">DNA damage</keyword>
<dbReference type="Proteomes" id="UP000539953">
    <property type="component" value="Unassembled WGS sequence"/>
</dbReference>
<dbReference type="Gene3D" id="1.20.1050.90">
    <property type="entry name" value="RecF/RecN/SMC, N-terminal domain"/>
    <property type="match status" value="1"/>
</dbReference>
<comment type="similarity">
    <text evidence="2 12 13">Belongs to the RecF family.</text>
</comment>
<dbReference type="Pfam" id="PF02463">
    <property type="entry name" value="SMC_N"/>
    <property type="match status" value="1"/>
</dbReference>
<dbReference type="NCBIfam" id="TIGR00611">
    <property type="entry name" value="recf"/>
    <property type="match status" value="1"/>
</dbReference>
<keyword evidence="6 12" id="KW-0547">Nucleotide-binding</keyword>
<keyword evidence="4 12" id="KW-0963">Cytoplasm</keyword>
<organism evidence="15 16">
    <name type="scientific">Catenisphaera adipataccumulans</name>
    <dbReference type="NCBI Taxonomy" id="700500"/>
    <lineage>
        <taxon>Bacteria</taxon>
        <taxon>Bacillati</taxon>
        <taxon>Bacillota</taxon>
        <taxon>Erysipelotrichia</taxon>
        <taxon>Erysipelotrichales</taxon>
        <taxon>Erysipelotrichaceae</taxon>
        <taxon>Catenisphaera</taxon>
    </lineage>
</organism>
<gene>
    <name evidence="12" type="primary">recF</name>
    <name evidence="15" type="ORF">HNQ47_001891</name>
</gene>
<dbReference type="InterPro" id="IPR001238">
    <property type="entry name" value="DNA-binding_RecF"/>
</dbReference>
<proteinExistence type="inferred from homology"/>
<dbReference type="PROSITE" id="PS00618">
    <property type="entry name" value="RECF_2"/>
    <property type="match status" value="1"/>
</dbReference>
<dbReference type="GO" id="GO:0006302">
    <property type="term" value="P:double-strand break repair"/>
    <property type="evidence" value="ECO:0007669"/>
    <property type="project" value="TreeGrafter"/>
</dbReference>
<evidence type="ECO:0000256" key="11">
    <source>
        <dbReference type="ARBA" id="ARBA00023236"/>
    </source>
</evidence>
<evidence type="ECO:0000256" key="1">
    <source>
        <dbReference type="ARBA" id="ARBA00004496"/>
    </source>
</evidence>
<feature type="domain" description="RecF/RecN/SMC N-terminal" evidence="14">
    <location>
        <begin position="2"/>
        <end position="310"/>
    </location>
</feature>
<reference evidence="15 16" key="1">
    <citation type="submission" date="2020-08" db="EMBL/GenBank/DDBJ databases">
        <title>Genomic Encyclopedia of Type Strains, Phase IV (KMG-IV): sequencing the most valuable type-strain genomes for metagenomic binning, comparative biology and taxonomic classification.</title>
        <authorList>
            <person name="Goeker M."/>
        </authorList>
    </citation>
    <scope>NUCLEOTIDE SEQUENCE [LARGE SCALE GENOMIC DNA]</scope>
    <source>
        <strain evidence="15 16">DSM 25799</strain>
    </source>
</reference>
<keyword evidence="16" id="KW-1185">Reference proteome</keyword>
<dbReference type="InterPro" id="IPR027417">
    <property type="entry name" value="P-loop_NTPase"/>
</dbReference>
<dbReference type="PANTHER" id="PTHR32182">
    <property type="entry name" value="DNA REPLICATION AND REPAIR PROTEIN RECF"/>
    <property type="match status" value="1"/>
</dbReference>
<feature type="binding site" evidence="12">
    <location>
        <begin position="3"/>
        <end position="10"/>
    </location>
    <ligand>
        <name>ATP</name>
        <dbReference type="ChEBI" id="CHEBI:30616"/>
    </ligand>
</feature>
<evidence type="ECO:0000256" key="5">
    <source>
        <dbReference type="ARBA" id="ARBA00022705"/>
    </source>
</evidence>
<keyword evidence="5 12" id="KW-0235">DNA replication</keyword>
<evidence type="ECO:0000313" key="16">
    <source>
        <dbReference type="Proteomes" id="UP000539953"/>
    </source>
</evidence>
<dbReference type="GO" id="GO:0005737">
    <property type="term" value="C:cytoplasm"/>
    <property type="evidence" value="ECO:0007669"/>
    <property type="project" value="UniProtKB-SubCell"/>
</dbReference>
<evidence type="ECO:0000256" key="8">
    <source>
        <dbReference type="ARBA" id="ARBA00022840"/>
    </source>
</evidence>
<accession>A0A7W8D0P4</accession>
<dbReference type="GO" id="GO:0009432">
    <property type="term" value="P:SOS response"/>
    <property type="evidence" value="ECO:0007669"/>
    <property type="project" value="UniProtKB-UniRule"/>
</dbReference>
<dbReference type="PANTHER" id="PTHR32182:SF0">
    <property type="entry name" value="DNA REPLICATION AND REPAIR PROTEIN RECF"/>
    <property type="match status" value="1"/>
</dbReference>
<dbReference type="GO" id="GO:0000731">
    <property type="term" value="P:DNA synthesis involved in DNA repair"/>
    <property type="evidence" value="ECO:0007669"/>
    <property type="project" value="TreeGrafter"/>
</dbReference>
<evidence type="ECO:0000313" key="15">
    <source>
        <dbReference type="EMBL" id="MBB5183844.1"/>
    </source>
</evidence>
<dbReference type="InterPro" id="IPR018078">
    <property type="entry name" value="DNA-binding_RecF_CS"/>
</dbReference>
<sequence>MYGKNAQGKTNLIESIYYLSHLRSFRTHQFKRLIRQGQETMSIQADVETRGRSCQIRVAAVDQKKHLYYFQNPIHKYSDFVGIVNAVLFCPDDLMLFNQSPRYRRHFVDMELIKLSKTYTMTMSHYQNLLHRRNAALKQDPPDRLLIETFTEPMIKDEVIIMKQRAAFIERWMQKVHEIYPFFSDREEIFDAKYRTFVKEIKDPESELKKIYEQSYEKDCRYRQTQYGVHKDDFLFLLNGEPLQETASQGQKRSCLLALKLGLAEIIHEQTGEYPILLLDDVFSELDDHRKRQLAECLPSEMQIFITTTEPVDPAWFAGRHVHTYEVEHGSLKEVHV</sequence>
<dbReference type="InterPro" id="IPR042174">
    <property type="entry name" value="RecF_2"/>
</dbReference>
<dbReference type="EMBL" id="JACHHK010000009">
    <property type="protein sequence ID" value="MBB5183844.1"/>
    <property type="molecule type" value="Genomic_DNA"/>
</dbReference>